<feature type="transmembrane region" description="Helical" evidence="5">
    <location>
        <begin position="366"/>
        <end position="387"/>
    </location>
</feature>
<dbReference type="InterPro" id="IPR017911">
    <property type="entry name" value="MacB-like_ATP-bd"/>
</dbReference>
<protein>
    <submittedName>
        <fullName evidence="7">ABC transporter, ATPase component</fullName>
    </submittedName>
</protein>
<organism evidence="7 8">
    <name type="scientific">Candidatus Phytoplasma pini</name>
    <dbReference type="NCBI Taxonomy" id="267362"/>
    <lineage>
        <taxon>Bacteria</taxon>
        <taxon>Bacillati</taxon>
        <taxon>Mycoplasmatota</taxon>
        <taxon>Mollicutes</taxon>
        <taxon>Acholeplasmatales</taxon>
        <taxon>Acholeplasmataceae</taxon>
        <taxon>Candidatus Phytoplasma</taxon>
    </lineage>
</organism>
<feature type="domain" description="ABC transporter" evidence="6">
    <location>
        <begin position="2"/>
        <end position="242"/>
    </location>
</feature>
<dbReference type="PROSITE" id="PS00211">
    <property type="entry name" value="ABC_TRANSPORTER_1"/>
    <property type="match status" value="1"/>
</dbReference>
<dbReference type="RefSeq" id="WP_144658447.1">
    <property type="nucleotide sequence ID" value="NZ_VIAE01000006.1"/>
</dbReference>
<dbReference type="OrthoDB" id="385899at2"/>
<evidence type="ECO:0000256" key="4">
    <source>
        <dbReference type="ARBA" id="ARBA00022840"/>
    </source>
</evidence>
<keyword evidence="5" id="KW-1133">Transmembrane helix</keyword>
<dbReference type="PANTHER" id="PTHR42798:SF4">
    <property type="entry name" value="ABC TRANSPORTER DOMAIN-CONTAINING PROTEIN"/>
    <property type="match status" value="1"/>
</dbReference>
<dbReference type="PANTHER" id="PTHR42798">
    <property type="entry name" value="LIPOPROTEIN-RELEASING SYSTEM ATP-BINDING PROTEIN LOLD"/>
    <property type="match status" value="1"/>
</dbReference>
<proteinExistence type="inferred from homology"/>
<keyword evidence="5" id="KW-0472">Membrane</keyword>
<evidence type="ECO:0000313" key="8">
    <source>
        <dbReference type="Proteomes" id="UP000320078"/>
    </source>
</evidence>
<keyword evidence="8" id="KW-1185">Reference proteome</keyword>
<comment type="similarity">
    <text evidence="1">Belongs to the ABC transporter superfamily.</text>
</comment>
<feature type="transmembrane region" description="Helical" evidence="5">
    <location>
        <begin position="310"/>
        <end position="328"/>
    </location>
</feature>
<evidence type="ECO:0000256" key="5">
    <source>
        <dbReference type="SAM" id="Phobius"/>
    </source>
</evidence>
<dbReference type="InterPro" id="IPR003439">
    <property type="entry name" value="ABC_transporter-like_ATP-bd"/>
</dbReference>
<keyword evidence="5" id="KW-0812">Transmembrane</keyword>
<dbReference type="GO" id="GO:0016887">
    <property type="term" value="F:ATP hydrolysis activity"/>
    <property type="evidence" value="ECO:0007669"/>
    <property type="project" value="InterPro"/>
</dbReference>
<comment type="caution">
    <text evidence="7">The sequence shown here is derived from an EMBL/GenBank/DDBJ whole genome shotgun (WGS) entry which is preliminary data.</text>
</comment>
<dbReference type="InterPro" id="IPR027417">
    <property type="entry name" value="P-loop_NTPase"/>
</dbReference>
<evidence type="ECO:0000313" key="7">
    <source>
        <dbReference type="EMBL" id="TVY12205.1"/>
    </source>
</evidence>
<dbReference type="Pfam" id="PF00005">
    <property type="entry name" value="ABC_tran"/>
    <property type="match status" value="1"/>
</dbReference>
<keyword evidence="3" id="KW-0547">Nucleotide-binding</keyword>
<dbReference type="EMBL" id="VIAE01000006">
    <property type="protein sequence ID" value="TVY12205.1"/>
    <property type="molecule type" value="Genomic_DNA"/>
</dbReference>
<keyword evidence="4" id="KW-0067">ATP-binding</keyword>
<feature type="transmembrane region" description="Helical" evidence="5">
    <location>
        <begin position="495"/>
        <end position="516"/>
    </location>
</feature>
<dbReference type="SMART" id="SM00382">
    <property type="entry name" value="AAA"/>
    <property type="match status" value="1"/>
</dbReference>
<gene>
    <name evidence="7" type="primary">phnL</name>
    <name evidence="7" type="ORF">MDPP_00273</name>
</gene>
<reference evidence="7 8" key="1">
    <citation type="submission" date="2019-06" db="EMBL/GenBank/DDBJ databases">
        <title>Draft Genome Sequence of Candidatus Phytoplasma pini-Related Strain MDPP: A Resource for Comparative Genomics of Gymnosperm-infecting Phytoplasmas.</title>
        <authorList>
            <person name="Cai W."/>
            <person name="Costanzo S."/>
            <person name="Shao J."/>
            <person name="Zhao Y."/>
            <person name="Davis R."/>
        </authorList>
    </citation>
    <scope>NUCLEOTIDE SEQUENCE [LARGE SCALE GENOMIC DNA]</scope>
    <source>
        <strain evidence="7 8">MDPP</strain>
    </source>
</reference>
<keyword evidence="2" id="KW-0813">Transport</keyword>
<evidence type="ECO:0000256" key="3">
    <source>
        <dbReference type="ARBA" id="ARBA00022741"/>
    </source>
</evidence>
<dbReference type="AlphaFoldDB" id="A0A559KJ95"/>
<dbReference type="Gene3D" id="3.40.50.300">
    <property type="entry name" value="P-loop containing nucleotide triphosphate hydrolases"/>
    <property type="match status" value="1"/>
</dbReference>
<sequence>MFKIDNISKSYIDKFQVKTNALNNISLTFAKTGMIFILGKSGSGKSTLLNILSGIDKANKNQGNILVANSSISDLNQRDLDNYRNGMIGFIFQEFNLIEDMNVFENIKLSLSLQRKNVDVNLVDSLLKELDLDNSIKTKKIYELSGGQKQRVGIIRCLIKNPRIVLADEPTGNLDNITGKQVFDKLKSVSSQKLVIIISHDEENAFKYADRIIRIKDGRIEDDLIKKTNINNDNISKKTKFKVGSALTEEMLEQLEQNNNFSKNIFKNFEKNPNVIYPHFQINDFNSLPSRLDFKNIFRMGINCFKNRKLSLAIIIFIFWNFFHSFIFENLMIALGKAEINNKLSLLFIIENLKNIFFTMSKEIKIIFILLYMCIWLIPFFLIKMYFNISIRFKKREIGILRSLGSNGVNIAKIFLFQCFVFAFIATLFSFCLSSFSSNYVTNLAFEEIFPKLPKLNFLTYFKDDSIREKIKQYYNYNHNIEMLVFFLVRPIKRIFSLLIYTFIYTIIFSLMSIFLPIMKLIKQKPIDIINDK</sequence>
<dbReference type="CDD" id="cd03255">
    <property type="entry name" value="ABC_MJ0796_LolCDE_FtsE"/>
    <property type="match status" value="1"/>
</dbReference>
<evidence type="ECO:0000256" key="1">
    <source>
        <dbReference type="ARBA" id="ARBA00005417"/>
    </source>
</evidence>
<dbReference type="InterPro" id="IPR003593">
    <property type="entry name" value="AAA+_ATPase"/>
</dbReference>
<dbReference type="GO" id="GO:0005524">
    <property type="term" value="F:ATP binding"/>
    <property type="evidence" value="ECO:0007669"/>
    <property type="project" value="UniProtKB-KW"/>
</dbReference>
<dbReference type="InterPro" id="IPR017871">
    <property type="entry name" value="ABC_transporter-like_CS"/>
</dbReference>
<feature type="transmembrane region" description="Helical" evidence="5">
    <location>
        <begin position="414"/>
        <end position="436"/>
    </location>
</feature>
<name>A0A559KJ95_9MOLU</name>
<dbReference type="PROSITE" id="PS50893">
    <property type="entry name" value="ABC_TRANSPORTER_2"/>
    <property type="match status" value="1"/>
</dbReference>
<accession>A0A559KJ95</accession>
<evidence type="ECO:0000256" key="2">
    <source>
        <dbReference type="ARBA" id="ARBA00022448"/>
    </source>
</evidence>
<dbReference type="SUPFAM" id="SSF52540">
    <property type="entry name" value="P-loop containing nucleoside triphosphate hydrolases"/>
    <property type="match status" value="1"/>
</dbReference>
<evidence type="ECO:0000259" key="6">
    <source>
        <dbReference type="PROSITE" id="PS50893"/>
    </source>
</evidence>
<dbReference type="Proteomes" id="UP000320078">
    <property type="component" value="Unassembled WGS sequence"/>
</dbReference>